<evidence type="ECO:0000256" key="1">
    <source>
        <dbReference type="SAM" id="Phobius"/>
    </source>
</evidence>
<dbReference type="EMBL" id="JARDXE010000030">
    <property type="protein sequence ID" value="MDE8649634.1"/>
    <property type="molecule type" value="Genomic_DNA"/>
</dbReference>
<protein>
    <submittedName>
        <fullName evidence="2">Uncharacterized protein</fullName>
    </submittedName>
</protein>
<accession>A0AAW6LSF7</accession>
<keyword evidence="1" id="KW-1133">Transmembrane helix</keyword>
<feature type="transmembrane region" description="Helical" evidence="1">
    <location>
        <begin position="230"/>
        <end position="256"/>
    </location>
</feature>
<feature type="transmembrane region" description="Helical" evidence="1">
    <location>
        <begin position="196"/>
        <end position="218"/>
    </location>
</feature>
<feature type="transmembrane region" description="Helical" evidence="1">
    <location>
        <begin position="168"/>
        <end position="189"/>
    </location>
</feature>
<keyword evidence="1" id="KW-0812">Transmembrane</keyword>
<evidence type="ECO:0000313" key="2">
    <source>
        <dbReference type="EMBL" id="MDE8649634.1"/>
    </source>
</evidence>
<feature type="transmembrane region" description="Helical" evidence="1">
    <location>
        <begin position="133"/>
        <end position="156"/>
    </location>
</feature>
<organism evidence="2 3">
    <name type="scientific">Rhodococcus qingshengii</name>
    <dbReference type="NCBI Taxonomy" id="334542"/>
    <lineage>
        <taxon>Bacteria</taxon>
        <taxon>Bacillati</taxon>
        <taxon>Actinomycetota</taxon>
        <taxon>Actinomycetes</taxon>
        <taxon>Mycobacteriales</taxon>
        <taxon>Nocardiaceae</taxon>
        <taxon>Rhodococcus</taxon>
        <taxon>Rhodococcus erythropolis group</taxon>
    </lineage>
</organism>
<gene>
    <name evidence="2" type="ORF">PXH69_32165</name>
</gene>
<dbReference type="RefSeq" id="WP_143541238.1">
    <property type="nucleotide sequence ID" value="NZ_JARDXE010000030.1"/>
</dbReference>
<proteinExistence type="predicted"/>
<dbReference type="Proteomes" id="UP001217325">
    <property type="component" value="Unassembled WGS sequence"/>
</dbReference>
<name>A0AAW6LSF7_RHOSG</name>
<keyword evidence="1" id="KW-0472">Membrane</keyword>
<dbReference type="AlphaFoldDB" id="A0AAW6LSF7"/>
<feature type="transmembrane region" description="Helical" evidence="1">
    <location>
        <begin position="55"/>
        <end position="74"/>
    </location>
</feature>
<evidence type="ECO:0000313" key="3">
    <source>
        <dbReference type="Proteomes" id="UP001217325"/>
    </source>
</evidence>
<comment type="caution">
    <text evidence="2">The sequence shown here is derived from an EMBL/GenBank/DDBJ whole genome shotgun (WGS) entry which is preliminary data.</text>
</comment>
<sequence length="281" mass="30491">MDTSLRKREIIRRTIDDHLVAMRASQPWNATFHVIHDLIHIGIIDRAMTLAAQSFTSILPVMMALSTLGLTDVVPGMGGNGISAVLKHSPTPSVALGFVGVLLLMVSATSYARALGRCHAKIWHVTTLTYRQAWRWLATILIVVGGSLAVVVSYSLSVDDTTARVMALILQSVIWWSVWSSVPAILVPYYFSRATLFACGGITSIGLITLQLATPLVVPRLIETSGQQFGVLGVMVTLVGWLFAFSVVVIGAPALVKSLQESRTCDVSPRRFPDPRALRSV</sequence>
<reference evidence="2" key="1">
    <citation type="submission" date="2023-02" db="EMBL/GenBank/DDBJ databases">
        <title>A novel hydrolase synthesized by Rhodococcus erythropolis HQ is responsible for the detoxification of Zearalenone.</title>
        <authorList>
            <person name="Hu J."/>
            <person name="Xu J."/>
        </authorList>
    </citation>
    <scope>NUCLEOTIDE SEQUENCE</scope>
    <source>
        <strain evidence="2">HQ</strain>
    </source>
</reference>
<feature type="transmembrane region" description="Helical" evidence="1">
    <location>
        <begin position="94"/>
        <end position="112"/>
    </location>
</feature>